<dbReference type="PANTHER" id="PTHR33112:SF1">
    <property type="entry name" value="HETEROKARYON INCOMPATIBILITY DOMAIN-CONTAINING PROTEIN"/>
    <property type="match status" value="1"/>
</dbReference>
<dbReference type="GeneID" id="27334182"/>
<reference evidence="3 4" key="1">
    <citation type="submission" date="2015-01" db="EMBL/GenBank/DDBJ databases">
        <title>The Genome Sequence of Exophiala spinifera CBS89968.</title>
        <authorList>
            <consortium name="The Broad Institute Genomics Platform"/>
            <person name="Cuomo C."/>
            <person name="de Hoog S."/>
            <person name="Gorbushina A."/>
            <person name="Stielow B."/>
            <person name="Teixiera M."/>
            <person name="Abouelleil A."/>
            <person name="Chapman S.B."/>
            <person name="Priest M."/>
            <person name="Young S.K."/>
            <person name="Wortman J."/>
            <person name="Nusbaum C."/>
            <person name="Birren B."/>
        </authorList>
    </citation>
    <scope>NUCLEOTIDE SEQUENCE [LARGE SCALE GENOMIC DNA]</scope>
    <source>
        <strain evidence="3 4">CBS 89968</strain>
    </source>
</reference>
<protein>
    <recommendedName>
        <fullName evidence="2">Heterokaryon incompatibility domain-containing protein</fullName>
    </recommendedName>
</protein>
<dbReference type="PANTHER" id="PTHR33112">
    <property type="entry name" value="DOMAIN PROTEIN, PUTATIVE-RELATED"/>
    <property type="match status" value="1"/>
</dbReference>
<evidence type="ECO:0000256" key="1">
    <source>
        <dbReference type="SAM" id="MobiDB-lite"/>
    </source>
</evidence>
<dbReference type="EMBL" id="KN847496">
    <property type="protein sequence ID" value="KIW14317.1"/>
    <property type="molecule type" value="Genomic_DNA"/>
</dbReference>
<keyword evidence="4" id="KW-1185">Reference proteome</keyword>
<dbReference type="Pfam" id="PF06985">
    <property type="entry name" value="HET"/>
    <property type="match status" value="1"/>
</dbReference>
<dbReference type="Proteomes" id="UP000053328">
    <property type="component" value="Unassembled WGS sequence"/>
</dbReference>
<dbReference type="AlphaFoldDB" id="A0A0D1ZN96"/>
<name>A0A0D1ZN96_9EURO</name>
<feature type="region of interest" description="Disordered" evidence="1">
    <location>
        <begin position="1"/>
        <end position="31"/>
    </location>
</feature>
<organism evidence="3 4">
    <name type="scientific">Exophiala spinifera</name>
    <dbReference type="NCBI Taxonomy" id="91928"/>
    <lineage>
        <taxon>Eukaryota</taxon>
        <taxon>Fungi</taxon>
        <taxon>Dikarya</taxon>
        <taxon>Ascomycota</taxon>
        <taxon>Pezizomycotina</taxon>
        <taxon>Eurotiomycetes</taxon>
        <taxon>Chaetothyriomycetidae</taxon>
        <taxon>Chaetothyriales</taxon>
        <taxon>Herpotrichiellaceae</taxon>
        <taxon>Exophiala</taxon>
    </lineage>
</organism>
<feature type="domain" description="Heterokaryon incompatibility" evidence="2">
    <location>
        <begin position="253"/>
        <end position="388"/>
    </location>
</feature>
<evidence type="ECO:0000313" key="4">
    <source>
        <dbReference type="Proteomes" id="UP000053328"/>
    </source>
</evidence>
<dbReference type="RefSeq" id="XP_016234533.1">
    <property type="nucleotide sequence ID" value="XM_016381431.1"/>
</dbReference>
<accession>A0A0D1ZN96</accession>
<gene>
    <name evidence="3" type="ORF">PV08_07099</name>
</gene>
<dbReference type="InterPro" id="IPR010730">
    <property type="entry name" value="HET"/>
</dbReference>
<proteinExistence type="predicted"/>
<dbReference type="OrthoDB" id="5135333at2759"/>
<evidence type="ECO:0000259" key="2">
    <source>
        <dbReference type="Pfam" id="PF06985"/>
    </source>
</evidence>
<evidence type="ECO:0000313" key="3">
    <source>
        <dbReference type="EMBL" id="KIW14317.1"/>
    </source>
</evidence>
<dbReference type="STRING" id="91928.A0A0D1ZN96"/>
<dbReference type="HOGENOM" id="CLU_450569_0_0_1"/>
<sequence length="721" mass="80974">MNADFDPPSTSSGSLRQKRPSGEFNDPIASGTSIRSKLPRLAFEALDADAFSHPAAQHSRTLCVDCSKIDIDAIFATRAGDIPRHGRPVSTHRKSLQSSCQLCGLVASLLDVDIDEEDATDRAAAEGWHLRVFSCAKALRIKRRRNVSEQAVILAVMKGSPPRAQPTLAQINASLLRGFITPILTNTESFTKCLDTIRVCGNEVNQLEANFSLIRQWLEQDIIPKKPIQPSFRCQVIDCYDGKIVQHDPSTKYLTLSYVWGKSGKSSNKVSNPLVDSPQTVQDAIQVTLRLGERYLWVDRYCVPEDGKERHLHIANMNLIYEGAFATIVAANPGPMDGPDLGLYGVSKPRNIQKKLYLNARTFVSTLPHVSYHIDRSVWATRGWTYQEAVLSTRCLFFTPDQVYYASKRVSECESVQHSLLRLFSSMHQTLEPTLLKLEHQLRCNGNGNANSGSYGSHLFEYAKRSLTFDLDILDAFRGILAKTTRTSYWGIPISFSGSRDTNITFAKHLCWTVDPMTREVSTRRTYFPSWSWTSVGALSDAEATLLWSRYPHARFAIELDDGTVLPLSDLAKIYPKRGQAIPERNPFLHVTSWLFKAHVRRDDQSQQWSLTQLQWPSGRYLFDEEARFAWIYGVKVHIDIPGSSPLALTDRHAIFPALYLGSGLHYGPLMYLLILGADTSIAVRVGLLQVFRKFNLSDSLLYSLLKDELVPAAEVTMRVT</sequence>
<dbReference type="VEuPathDB" id="FungiDB:PV08_07099"/>